<sequence>MTWIALTDTETQLFSTAGLGADPTAPDLIGCDDDDLLARGTLVLETGLPDTGQAHTLFHYSREGDWPFHLSVQAIPGRGLIFVLNQGGTVIHQTMTLPDTGRIDLLRLSYSWDAPARRAQLALEQHDREQVLIQDIAGPCPLRFGDLHALFRHGPHRFAAPETIFAALSDTVEPVGPLPSMHPETPIATPMGYRPLRSLRRGDTVINARGEVVPVLHRLARTVPARGSFSPLSIRSPYFGLDQDIVVAPSQRLLLSGTEVEYLFGKHSVLALAHHLTRGRAVTPVPWGPLVTYSQLLLPGHEAVLAAGSALESQFIGRLHNKPRLLAASLLSGLERSRLPDHGASGIPVLGAFDARVLAERRAA</sequence>
<reference evidence="2" key="1">
    <citation type="submission" date="2022-05" db="EMBL/GenBank/DDBJ databases">
        <authorList>
            <person name="Park J.-S."/>
        </authorList>
    </citation>
    <scope>NUCLEOTIDE SEQUENCE</scope>
    <source>
        <strain evidence="2">2012CJ41-6</strain>
    </source>
</reference>
<evidence type="ECO:0000313" key="3">
    <source>
        <dbReference type="Proteomes" id="UP001203880"/>
    </source>
</evidence>
<dbReference type="EMBL" id="JAMFMB010000017">
    <property type="protein sequence ID" value="MCL6284692.1"/>
    <property type="molecule type" value="Genomic_DNA"/>
</dbReference>
<dbReference type="InterPro" id="IPR028992">
    <property type="entry name" value="Hedgehog/Intein_dom"/>
</dbReference>
<evidence type="ECO:0000313" key="2">
    <source>
        <dbReference type="EMBL" id="MCL6284692.1"/>
    </source>
</evidence>
<accession>A0ABT0Q4H0</accession>
<evidence type="ECO:0000259" key="1">
    <source>
        <dbReference type="Pfam" id="PF13403"/>
    </source>
</evidence>
<dbReference type="Proteomes" id="UP001203880">
    <property type="component" value="Unassembled WGS sequence"/>
</dbReference>
<dbReference type="InterPro" id="IPR036844">
    <property type="entry name" value="Hint_dom_sf"/>
</dbReference>
<dbReference type="RefSeq" id="WP_249710801.1">
    <property type="nucleotide sequence ID" value="NZ_JAMFMB010000017.1"/>
</dbReference>
<dbReference type="SUPFAM" id="SSF51294">
    <property type="entry name" value="Hedgehog/intein (Hint) domain"/>
    <property type="match status" value="1"/>
</dbReference>
<dbReference type="Pfam" id="PF13403">
    <property type="entry name" value="Hint_2"/>
    <property type="match status" value="1"/>
</dbReference>
<organism evidence="2 3">
    <name type="scientific">Ruegeria spongiae</name>
    <dbReference type="NCBI Taxonomy" id="2942209"/>
    <lineage>
        <taxon>Bacteria</taxon>
        <taxon>Pseudomonadati</taxon>
        <taxon>Pseudomonadota</taxon>
        <taxon>Alphaproteobacteria</taxon>
        <taxon>Rhodobacterales</taxon>
        <taxon>Roseobacteraceae</taxon>
        <taxon>Ruegeria</taxon>
    </lineage>
</organism>
<proteinExistence type="predicted"/>
<feature type="domain" description="Hedgehog/Intein (Hint)" evidence="1">
    <location>
        <begin position="180"/>
        <end position="317"/>
    </location>
</feature>
<comment type="caution">
    <text evidence="2">The sequence shown here is derived from an EMBL/GenBank/DDBJ whole genome shotgun (WGS) entry which is preliminary data.</text>
</comment>
<gene>
    <name evidence="2" type="ORF">M3P21_14235</name>
</gene>
<keyword evidence="3" id="KW-1185">Reference proteome</keyword>
<name>A0ABT0Q4H0_9RHOB</name>
<protein>
    <submittedName>
        <fullName evidence="2">Hint domain-containing protein</fullName>
    </submittedName>
</protein>